<name>A0AA86PYB2_9EUKA</name>
<proteinExistence type="predicted"/>
<dbReference type="EMBL" id="CAXDID020000129">
    <property type="protein sequence ID" value="CAL6034659.1"/>
    <property type="molecule type" value="Genomic_DNA"/>
</dbReference>
<feature type="transmembrane region" description="Helical" evidence="1">
    <location>
        <begin position="117"/>
        <end position="140"/>
    </location>
</feature>
<keyword evidence="1" id="KW-1133">Transmembrane helix</keyword>
<evidence type="ECO:0000313" key="4">
    <source>
        <dbReference type="Proteomes" id="UP001642409"/>
    </source>
</evidence>
<comment type="caution">
    <text evidence="2">The sequence shown here is derived from an EMBL/GenBank/DDBJ whole genome shotgun (WGS) entry which is preliminary data.</text>
</comment>
<evidence type="ECO:0000313" key="2">
    <source>
        <dbReference type="EMBL" id="CAI9948301.1"/>
    </source>
</evidence>
<dbReference type="Proteomes" id="UP001642409">
    <property type="component" value="Unassembled WGS sequence"/>
</dbReference>
<accession>A0AA86PYB2</accession>
<evidence type="ECO:0000313" key="3">
    <source>
        <dbReference type="EMBL" id="CAL6034659.1"/>
    </source>
</evidence>
<keyword evidence="1" id="KW-0812">Transmembrane</keyword>
<reference evidence="3 4" key="2">
    <citation type="submission" date="2024-07" db="EMBL/GenBank/DDBJ databases">
        <authorList>
            <person name="Akdeniz Z."/>
        </authorList>
    </citation>
    <scope>NUCLEOTIDE SEQUENCE [LARGE SCALE GENOMIC DNA]</scope>
</reference>
<dbReference type="AlphaFoldDB" id="A0AA86PYB2"/>
<sequence>MQLVSFVLQRAHVLNPYFKSIRRIIPFYFKVIKYNYLHRQLLKLSVTKTEFVLIHNICSIQITSRSEITSQTRAPSQLSFVNPSIDLKSQSYLKLYYHTRIRIKYHRTARPISSGSFLRSLFSISFILSNLILLFTFRFLCCHSLTVGLAILAQSTQVSTQPLRTCLFASTIWKSQEVGASECSGCQQNYNSELQRIQNCIQQLYLVGTSAFARVLLHSQLLCRAKKFGINV</sequence>
<gene>
    <name evidence="3" type="ORF">HINF_LOCUS35554</name>
    <name evidence="2" type="ORF">HINF_LOCUS35946</name>
</gene>
<keyword evidence="1" id="KW-0472">Membrane</keyword>
<organism evidence="2">
    <name type="scientific">Hexamita inflata</name>
    <dbReference type="NCBI Taxonomy" id="28002"/>
    <lineage>
        <taxon>Eukaryota</taxon>
        <taxon>Metamonada</taxon>
        <taxon>Diplomonadida</taxon>
        <taxon>Hexamitidae</taxon>
        <taxon>Hexamitinae</taxon>
        <taxon>Hexamita</taxon>
    </lineage>
</organism>
<reference evidence="2" key="1">
    <citation type="submission" date="2023-06" db="EMBL/GenBank/DDBJ databases">
        <authorList>
            <person name="Kurt Z."/>
        </authorList>
    </citation>
    <scope>NUCLEOTIDE SEQUENCE</scope>
</reference>
<evidence type="ECO:0000256" key="1">
    <source>
        <dbReference type="SAM" id="Phobius"/>
    </source>
</evidence>
<dbReference type="EMBL" id="CATOUU010000788">
    <property type="protein sequence ID" value="CAI9948301.1"/>
    <property type="molecule type" value="Genomic_DNA"/>
</dbReference>
<keyword evidence="4" id="KW-1185">Reference proteome</keyword>
<protein>
    <submittedName>
        <fullName evidence="3">Hypothetical_protein</fullName>
    </submittedName>
</protein>